<dbReference type="AlphaFoldDB" id="A0A9X3DV25"/>
<evidence type="ECO:0000313" key="1">
    <source>
        <dbReference type="EMBL" id="MCX5468530.1"/>
    </source>
</evidence>
<comment type="caution">
    <text evidence="1">The sequence shown here is derived from an EMBL/GenBank/DDBJ whole genome shotgun (WGS) entry which is preliminary data.</text>
</comment>
<name>A0A9X3DV25_9GAMM</name>
<dbReference type="Proteomes" id="UP001146019">
    <property type="component" value="Unassembled WGS sequence"/>
</dbReference>
<evidence type="ECO:0000313" key="2">
    <source>
        <dbReference type="Proteomes" id="UP001146019"/>
    </source>
</evidence>
<sequence>MKRIQKKPKCPISNWTTDQDCYLIENSTLPIESLVDHLPFSDEEIRKRKEILGLVRRQRQMMKAI</sequence>
<reference evidence="1" key="1">
    <citation type="submission" date="2022-11" db="EMBL/GenBank/DDBJ databases">
        <title>Biodiversity and phylogenetic relationships of bacteria.</title>
        <authorList>
            <person name="Machado R.A.R."/>
            <person name="Bhat A."/>
            <person name="Loulou A."/>
            <person name="Kallel S."/>
        </authorList>
    </citation>
    <scope>NUCLEOTIDE SEQUENCE</scope>
    <source>
        <strain evidence="1">A-IN1</strain>
    </source>
</reference>
<proteinExistence type="predicted"/>
<organism evidence="1 2">
    <name type="scientific">Acinetobacter nematophilus</name>
    <dbReference type="NCBI Taxonomy" id="2994642"/>
    <lineage>
        <taxon>Bacteria</taxon>
        <taxon>Pseudomonadati</taxon>
        <taxon>Pseudomonadota</taxon>
        <taxon>Gammaproteobacteria</taxon>
        <taxon>Moraxellales</taxon>
        <taxon>Moraxellaceae</taxon>
        <taxon>Acinetobacter</taxon>
    </lineage>
</organism>
<dbReference type="RefSeq" id="WP_266130657.1">
    <property type="nucleotide sequence ID" value="NZ_JAPKMY010000006.1"/>
</dbReference>
<protein>
    <submittedName>
        <fullName evidence="1">Acyl-CoA thioesterase</fullName>
    </submittedName>
</protein>
<dbReference type="EMBL" id="JAPKMY010000006">
    <property type="protein sequence ID" value="MCX5468530.1"/>
    <property type="molecule type" value="Genomic_DNA"/>
</dbReference>
<accession>A0A9X3DV25</accession>
<gene>
    <name evidence="1" type="ORF">OSH00_12370</name>
</gene>
<keyword evidence="2" id="KW-1185">Reference proteome</keyword>